<sequence length="467" mass="52447">MGCMNQRKFMELYAYALESDFQSTDREPAAWAPGHPFRWGQELDKIQLGGVGSSLSLSPDDRFLAVGVEKNIHVYSTFTREHVETLTGHLDEVWQVFFAPRITGCGLYTLVSSAEGSIVVWELDRDGKNVSSEKNENRVDIDTISAKAADTAIFKLVADHGWKLGGEGTKAIVEGFKTTITRAVDIHVLEKQITLDGEFTSYGAPFSPDGQKMVYVTQNHTTQDGMRDAETLPCVNIWDVEAKENRHHLLGHTDTIMWAAISPDSTLVASISWDGTAHIWDAEDGTCLQVLGPFGGQMWSGAFSPDSKYIAISQGSPKTVVYVYNIRKAEEISRFERFRHWARSLDWSPDGKLLAVGASDSSVRVLDPYTGEEKMGWRLKFDNRLMRRFAEIQRVKFIDAGRKLMFRSSEGFTEVYDFTTNTKQQFARRAECQLEGASYSKPICTADSSLLVISDADGVVRFWRLRE</sequence>
<protein>
    <submittedName>
        <fullName evidence="5">Quinon protein alcohol dehydrogenase-like superfamily</fullName>
    </submittedName>
</protein>
<evidence type="ECO:0000256" key="1">
    <source>
        <dbReference type="ARBA" id="ARBA00022574"/>
    </source>
</evidence>
<feature type="domain" description="Anaphase-promoting complex subunit 4-like WD40" evidence="4">
    <location>
        <begin position="339"/>
        <end position="376"/>
    </location>
</feature>
<name>A0A5N6V5V5_ASPTM</name>
<evidence type="ECO:0000259" key="4">
    <source>
        <dbReference type="Pfam" id="PF12894"/>
    </source>
</evidence>
<dbReference type="SMART" id="SM00320">
    <property type="entry name" value="WD40"/>
    <property type="match status" value="6"/>
</dbReference>
<dbReference type="InterPro" id="IPR015943">
    <property type="entry name" value="WD40/YVTN_repeat-like_dom_sf"/>
</dbReference>
<dbReference type="OrthoDB" id="1367865at2759"/>
<reference evidence="5 6" key="1">
    <citation type="submission" date="2019-04" db="EMBL/GenBank/DDBJ databases">
        <title>Friends and foes A comparative genomics study of 23 Aspergillus species from section Flavi.</title>
        <authorList>
            <consortium name="DOE Joint Genome Institute"/>
            <person name="Kjaerbolling I."/>
            <person name="Vesth T."/>
            <person name="Frisvad J.C."/>
            <person name="Nybo J.L."/>
            <person name="Theobald S."/>
            <person name="Kildgaard S."/>
            <person name="Isbrandt T."/>
            <person name="Kuo A."/>
            <person name="Sato A."/>
            <person name="Lyhne E.K."/>
            <person name="Kogle M.E."/>
            <person name="Wiebenga A."/>
            <person name="Kun R.S."/>
            <person name="Lubbers R.J."/>
            <person name="Makela M.R."/>
            <person name="Barry K."/>
            <person name="Chovatia M."/>
            <person name="Clum A."/>
            <person name="Daum C."/>
            <person name="Haridas S."/>
            <person name="He G."/>
            <person name="LaButti K."/>
            <person name="Lipzen A."/>
            <person name="Mondo S."/>
            <person name="Riley R."/>
            <person name="Salamov A."/>
            <person name="Simmons B.A."/>
            <person name="Magnuson J.K."/>
            <person name="Henrissat B."/>
            <person name="Mortensen U.H."/>
            <person name="Larsen T.O."/>
            <person name="Devries R.P."/>
            <person name="Grigoriev I.V."/>
            <person name="Machida M."/>
            <person name="Baker S.E."/>
            <person name="Andersen M.R."/>
        </authorList>
    </citation>
    <scope>NUCLEOTIDE SEQUENCE [LARGE SCALE GENOMIC DNA]</scope>
    <source>
        <strain evidence="5 6">CBS 117626</strain>
    </source>
</reference>
<dbReference type="PROSITE" id="PS50294">
    <property type="entry name" value="WD_REPEATS_REGION"/>
    <property type="match status" value="1"/>
</dbReference>
<dbReference type="AlphaFoldDB" id="A0A5N6V5V5"/>
<gene>
    <name evidence="5" type="ORF">BDV40DRAFT_18245</name>
</gene>
<dbReference type="Proteomes" id="UP000326950">
    <property type="component" value="Unassembled WGS sequence"/>
</dbReference>
<dbReference type="PANTHER" id="PTHR19848:SF8">
    <property type="entry name" value="F-BOX AND WD REPEAT DOMAIN CONTAINING 7"/>
    <property type="match status" value="1"/>
</dbReference>
<dbReference type="EMBL" id="ML738595">
    <property type="protein sequence ID" value="KAE8166289.1"/>
    <property type="molecule type" value="Genomic_DNA"/>
</dbReference>
<feature type="repeat" description="WD" evidence="3">
    <location>
        <begin position="249"/>
        <end position="290"/>
    </location>
</feature>
<dbReference type="Gene3D" id="2.130.10.10">
    <property type="entry name" value="YVTN repeat-like/Quinoprotein amine dehydrogenase"/>
    <property type="match status" value="2"/>
</dbReference>
<evidence type="ECO:0000313" key="5">
    <source>
        <dbReference type="EMBL" id="KAE8166289.1"/>
    </source>
</evidence>
<dbReference type="PROSITE" id="PS50082">
    <property type="entry name" value="WD_REPEATS_2"/>
    <property type="match status" value="1"/>
</dbReference>
<proteinExistence type="predicted"/>
<evidence type="ECO:0000256" key="3">
    <source>
        <dbReference type="PROSITE-ProRule" id="PRU00221"/>
    </source>
</evidence>
<keyword evidence="1 3" id="KW-0853">WD repeat</keyword>
<evidence type="ECO:0000256" key="2">
    <source>
        <dbReference type="ARBA" id="ARBA00022737"/>
    </source>
</evidence>
<dbReference type="PROSITE" id="PS00678">
    <property type="entry name" value="WD_REPEATS_1"/>
    <property type="match status" value="1"/>
</dbReference>
<dbReference type="InterPro" id="IPR001680">
    <property type="entry name" value="WD40_rpt"/>
</dbReference>
<dbReference type="InterPro" id="IPR011047">
    <property type="entry name" value="Quinoprotein_ADH-like_sf"/>
</dbReference>
<organism evidence="5 6">
    <name type="scientific">Aspergillus tamarii</name>
    <dbReference type="NCBI Taxonomy" id="41984"/>
    <lineage>
        <taxon>Eukaryota</taxon>
        <taxon>Fungi</taxon>
        <taxon>Dikarya</taxon>
        <taxon>Ascomycota</taxon>
        <taxon>Pezizomycotina</taxon>
        <taxon>Eurotiomycetes</taxon>
        <taxon>Eurotiomycetidae</taxon>
        <taxon>Eurotiales</taxon>
        <taxon>Aspergillaceae</taxon>
        <taxon>Aspergillus</taxon>
        <taxon>Aspergillus subgen. Circumdati</taxon>
    </lineage>
</organism>
<keyword evidence="6" id="KW-1185">Reference proteome</keyword>
<accession>A0A5N6V5V5</accession>
<dbReference type="SUPFAM" id="SSF50998">
    <property type="entry name" value="Quinoprotein alcohol dehydrogenase-like"/>
    <property type="match status" value="1"/>
</dbReference>
<keyword evidence="2" id="KW-0677">Repeat</keyword>
<dbReference type="Pfam" id="PF12894">
    <property type="entry name" value="ANAPC4_WD40"/>
    <property type="match status" value="1"/>
</dbReference>
<dbReference type="PANTHER" id="PTHR19848">
    <property type="entry name" value="WD40 REPEAT PROTEIN"/>
    <property type="match status" value="1"/>
</dbReference>
<dbReference type="Pfam" id="PF00400">
    <property type="entry name" value="WD40"/>
    <property type="match status" value="1"/>
</dbReference>
<evidence type="ECO:0000313" key="6">
    <source>
        <dbReference type="Proteomes" id="UP000326950"/>
    </source>
</evidence>
<dbReference type="InterPro" id="IPR019775">
    <property type="entry name" value="WD40_repeat_CS"/>
</dbReference>
<dbReference type="InterPro" id="IPR024977">
    <property type="entry name" value="Apc4-like_WD40_dom"/>
</dbReference>